<organism evidence="1">
    <name type="scientific">marine sediment metagenome</name>
    <dbReference type="NCBI Taxonomy" id="412755"/>
    <lineage>
        <taxon>unclassified sequences</taxon>
        <taxon>metagenomes</taxon>
        <taxon>ecological metagenomes</taxon>
    </lineage>
</organism>
<protein>
    <submittedName>
        <fullName evidence="1">Uncharacterized protein</fullName>
    </submittedName>
</protein>
<dbReference type="EMBL" id="LAZR01011675">
    <property type="protein sequence ID" value="KKM60465.1"/>
    <property type="molecule type" value="Genomic_DNA"/>
</dbReference>
<name>A0A0F9L8X0_9ZZZZ</name>
<sequence length="77" mass="8779">MGSPLGACGLVDKMTGTVVRHAITGSQYRVLRYDVPKRVRSCVNLSVQHHVDASSFWRICYMMKRDYESIFRPRGTS</sequence>
<dbReference type="AlphaFoldDB" id="A0A0F9L8X0"/>
<comment type="caution">
    <text evidence="1">The sequence shown here is derived from an EMBL/GenBank/DDBJ whole genome shotgun (WGS) entry which is preliminary data.</text>
</comment>
<evidence type="ECO:0000313" key="1">
    <source>
        <dbReference type="EMBL" id="KKM60465.1"/>
    </source>
</evidence>
<proteinExistence type="predicted"/>
<gene>
    <name evidence="1" type="ORF">LCGC14_1541560</name>
</gene>
<accession>A0A0F9L8X0</accession>
<reference evidence="1" key="1">
    <citation type="journal article" date="2015" name="Nature">
        <title>Complex archaea that bridge the gap between prokaryotes and eukaryotes.</title>
        <authorList>
            <person name="Spang A."/>
            <person name="Saw J.H."/>
            <person name="Jorgensen S.L."/>
            <person name="Zaremba-Niedzwiedzka K."/>
            <person name="Martijn J."/>
            <person name="Lind A.E."/>
            <person name="van Eijk R."/>
            <person name="Schleper C."/>
            <person name="Guy L."/>
            <person name="Ettema T.J."/>
        </authorList>
    </citation>
    <scope>NUCLEOTIDE SEQUENCE</scope>
</reference>